<organism evidence="2">
    <name type="scientific">marine metagenome</name>
    <dbReference type="NCBI Taxonomy" id="408172"/>
    <lineage>
        <taxon>unclassified sequences</taxon>
        <taxon>metagenomes</taxon>
        <taxon>ecological metagenomes</taxon>
    </lineage>
</organism>
<dbReference type="EMBL" id="UINC01048793">
    <property type="protein sequence ID" value="SVB59781.1"/>
    <property type="molecule type" value="Genomic_DNA"/>
</dbReference>
<accession>A0A382FCL2</accession>
<feature type="transmembrane region" description="Helical" evidence="1">
    <location>
        <begin position="12"/>
        <end position="34"/>
    </location>
</feature>
<feature type="transmembrane region" description="Helical" evidence="1">
    <location>
        <begin position="40"/>
        <end position="58"/>
    </location>
</feature>
<keyword evidence="1" id="KW-0812">Transmembrane</keyword>
<name>A0A382FCL2_9ZZZZ</name>
<protein>
    <submittedName>
        <fullName evidence="2">Uncharacterized protein</fullName>
    </submittedName>
</protein>
<sequence>MKQSLDEKISGLLGSFIVALFVLGLAESISAGAAGFWGGLPFWVICFMVLPLVFYDFWDSCLRKKK</sequence>
<evidence type="ECO:0000313" key="2">
    <source>
        <dbReference type="EMBL" id="SVB59781.1"/>
    </source>
</evidence>
<proteinExistence type="predicted"/>
<evidence type="ECO:0000256" key="1">
    <source>
        <dbReference type="SAM" id="Phobius"/>
    </source>
</evidence>
<keyword evidence="1" id="KW-0472">Membrane</keyword>
<gene>
    <name evidence="2" type="ORF">METZ01_LOCUS212635</name>
</gene>
<dbReference type="AlphaFoldDB" id="A0A382FCL2"/>
<keyword evidence="1" id="KW-1133">Transmembrane helix</keyword>
<reference evidence="2" key="1">
    <citation type="submission" date="2018-05" db="EMBL/GenBank/DDBJ databases">
        <authorList>
            <person name="Lanie J.A."/>
            <person name="Ng W.-L."/>
            <person name="Kazmierczak K.M."/>
            <person name="Andrzejewski T.M."/>
            <person name="Davidsen T.M."/>
            <person name="Wayne K.J."/>
            <person name="Tettelin H."/>
            <person name="Glass J.I."/>
            <person name="Rusch D."/>
            <person name="Podicherti R."/>
            <person name="Tsui H.-C.T."/>
            <person name="Winkler M.E."/>
        </authorList>
    </citation>
    <scope>NUCLEOTIDE SEQUENCE</scope>
</reference>